<evidence type="ECO:0000313" key="5">
    <source>
        <dbReference type="Proteomes" id="UP000565579"/>
    </source>
</evidence>
<comment type="caution">
    <text evidence="4">The sequence shown here is derived from an EMBL/GenBank/DDBJ whole genome shotgun (WGS) entry which is preliminary data.</text>
</comment>
<dbReference type="AlphaFoldDB" id="A0A7X0TVR6"/>
<organism evidence="4 5">
    <name type="scientific">Nonomuraea rubra</name>
    <dbReference type="NCBI Taxonomy" id="46180"/>
    <lineage>
        <taxon>Bacteria</taxon>
        <taxon>Bacillati</taxon>
        <taxon>Actinomycetota</taxon>
        <taxon>Actinomycetes</taxon>
        <taxon>Streptosporangiales</taxon>
        <taxon>Streptosporangiaceae</taxon>
        <taxon>Nonomuraea</taxon>
    </lineage>
</organism>
<proteinExistence type="predicted"/>
<keyword evidence="1 4" id="KW-0808">Transferase</keyword>
<keyword evidence="5" id="KW-1185">Reference proteome</keyword>
<accession>A0A7X0TVR6</accession>
<evidence type="ECO:0000259" key="3">
    <source>
        <dbReference type="PROSITE" id="PS51186"/>
    </source>
</evidence>
<dbReference type="InterPro" id="IPR050832">
    <property type="entry name" value="Bact_Acetyltransf"/>
</dbReference>
<protein>
    <submittedName>
        <fullName evidence="4">GNAT superfamily N-acetyltransferase</fullName>
    </submittedName>
</protein>
<dbReference type="Proteomes" id="UP000565579">
    <property type="component" value="Unassembled WGS sequence"/>
</dbReference>
<dbReference type="EMBL" id="JACHMI010000001">
    <property type="protein sequence ID" value="MBB6545370.1"/>
    <property type="molecule type" value="Genomic_DNA"/>
</dbReference>
<dbReference type="GO" id="GO:0016747">
    <property type="term" value="F:acyltransferase activity, transferring groups other than amino-acyl groups"/>
    <property type="evidence" value="ECO:0007669"/>
    <property type="project" value="InterPro"/>
</dbReference>
<gene>
    <name evidence="4" type="ORF">HD593_000165</name>
</gene>
<name>A0A7X0TVR6_9ACTN</name>
<evidence type="ECO:0000313" key="4">
    <source>
        <dbReference type="EMBL" id="MBB6545370.1"/>
    </source>
</evidence>
<dbReference type="PANTHER" id="PTHR43877:SF2">
    <property type="entry name" value="AMINOALKYLPHOSPHONATE N-ACETYLTRANSFERASE-RELATED"/>
    <property type="match status" value="1"/>
</dbReference>
<dbReference type="CDD" id="cd04301">
    <property type="entry name" value="NAT_SF"/>
    <property type="match status" value="1"/>
</dbReference>
<dbReference type="PANTHER" id="PTHR43877">
    <property type="entry name" value="AMINOALKYLPHOSPHONATE N-ACETYLTRANSFERASE-RELATED-RELATED"/>
    <property type="match status" value="1"/>
</dbReference>
<feature type="domain" description="N-acetyltransferase" evidence="3">
    <location>
        <begin position="1"/>
        <end position="144"/>
    </location>
</feature>
<sequence length="147" mass="15842">MDIRTRTQDDLAACVEALAEVQAADRYPVHWPDDPAAWLTPGGMTGAWIAAEAGTVLGHVALTLDLEVSRLFVTPAARGRGVAARLLEAARASTPLPLKLEVSSEGRAAIRFYERSGWRRVGSTRADWLNAAGEPALLYHYVSPPGH</sequence>
<dbReference type="SUPFAM" id="SSF55729">
    <property type="entry name" value="Acyl-CoA N-acyltransferases (Nat)"/>
    <property type="match status" value="1"/>
</dbReference>
<dbReference type="InterPro" id="IPR000182">
    <property type="entry name" value="GNAT_dom"/>
</dbReference>
<reference evidence="4 5" key="1">
    <citation type="submission" date="2020-08" db="EMBL/GenBank/DDBJ databases">
        <title>Sequencing the genomes of 1000 actinobacteria strains.</title>
        <authorList>
            <person name="Klenk H.-P."/>
        </authorList>
    </citation>
    <scope>NUCLEOTIDE SEQUENCE [LARGE SCALE GENOMIC DNA]</scope>
    <source>
        <strain evidence="4 5">DSM 43768</strain>
    </source>
</reference>
<evidence type="ECO:0000256" key="1">
    <source>
        <dbReference type="ARBA" id="ARBA00022679"/>
    </source>
</evidence>
<evidence type="ECO:0000256" key="2">
    <source>
        <dbReference type="ARBA" id="ARBA00023315"/>
    </source>
</evidence>
<keyword evidence="2" id="KW-0012">Acyltransferase</keyword>
<dbReference type="PROSITE" id="PS51186">
    <property type="entry name" value="GNAT"/>
    <property type="match status" value="1"/>
</dbReference>
<dbReference type="Pfam" id="PF13673">
    <property type="entry name" value="Acetyltransf_10"/>
    <property type="match status" value="1"/>
</dbReference>
<dbReference type="InterPro" id="IPR016181">
    <property type="entry name" value="Acyl_CoA_acyltransferase"/>
</dbReference>
<dbReference type="Gene3D" id="3.40.630.30">
    <property type="match status" value="1"/>
</dbReference>
<dbReference type="RefSeq" id="WP_221524556.1">
    <property type="nucleotide sequence ID" value="NZ_BAAAXY010000200.1"/>
</dbReference>